<reference evidence="1 2" key="1">
    <citation type="journal article" date="2022" name="Hortic Res">
        <title>A haplotype resolved chromosomal level avocado genome allows analysis of novel avocado genes.</title>
        <authorList>
            <person name="Nath O."/>
            <person name="Fletcher S.J."/>
            <person name="Hayward A."/>
            <person name="Shaw L.M."/>
            <person name="Masouleh A.K."/>
            <person name="Furtado A."/>
            <person name="Henry R.J."/>
            <person name="Mitter N."/>
        </authorList>
    </citation>
    <scope>NUCLEOTIDE SEQUENCE [LARGE SCALE GENOMIC DNA]</scope>
    <source>
        <strain evidence="2">cv. Hass</strain>
    </source>
</reference>
<protein>
    <submittedName>
        <fullName evidence="1">Uncharacterized protein</fullName>
    </submittedName>
</protein>
<keyword evidence="2" id="KW-1185">Reference proteome</keyword>
<evidence type="ECO:0000313" key="1">
    <source>
        <dbReference type="EMBL" id="KAJ8639404.1"/>
    </source>
</evidence>
<organism evidence="1 2">
    <name type="scientific">Persea americana</name>
    <name type="common">Avocado</name>
    <dbReference type="NCBI Taxonomy" id="3435"/>
    <lineage>
        <taxon>Eukaryota</taxon>
        <taxon>Viridiplantae</taxon>
        <taxon>Streptophyta</taxon>
        <taxon>Embryophyta</taxon>
        <taxon>Tracheophyta</taxon>
        <taxon>Spermatophyta</taxon>
        <taxon>Magnoliopsida</taxon>
        <taxon>Magnoliidae</taxon>
        <taxon>Laurales</taxon>
        <taxon>Lauraceae</taxon>
        <taxon>Persea</taxon>
    </lineage>
</organism>
<evidence type="ECO:0000313" key="2">
    <source>
        <dbReference type="Proteomes" id="UP001234297"/>
    </source>
</evidence>
<dbReference type="Proteomes" id="UP001234297">
    <property type="component" value="Chromosome 5"/>
</dbReference>
<accession>A0ACC2M268</accession>
<dbReference type="EMBL" id="CM056813">
    <property type="protein sequence ID" value="KAJ8639404.1"/>
    <property type="molecule type" value="Genomic_DNA"/>
</dbReference>
<comment type="caution">
    <text evidence="1">The sequence shown here is derived from an EMBL/GenBank/DDBJ whole genome shotgun (WGS) entry which is preliminary data.</text>
</comment>
<proteinExistence type="predicted"/>
<gene>
    <name evidence="1" type="ORF">MRB53_016098</name>
</gene>
<name>A0ACC2M268_PERAE</name>
<sequence>MLLHPKSPAEEQYKYLPLIVNIGAIYRTKHYVCSCSLDWCVGTHRLVSTVKNAPCHCGKKMDWRVPEEKGELNADGRDGVFIKGKMRFMIRDDLQISAVSSMKSFALLKKFGVSDTSVLEEMNVNVGEEEAMSLLRASLISNSVLSDVFYHKKPRQMEKKPKHYFVAAI</sequence>